<evidence type="ECO:0000313" key="2">
    <source>
        <dbReference type="EMBL" id="KID41978.1"/>
    </source>
</evidence>
<keyword evidence="3" id="KW-1185">Reference proteome</keyword>
<organism evidence="2 3">
    <name type="scientific">Fructilactobacillus fructivorans</name>
    <dbReference type="NCBI Taxonomy" id="1614"/>
    <lineage>
        <taxon>Bacteria</taxon>
        <taxon>Bacillati</taxon>
        <taxon>Bacillota</taxon>
        <taxon>Bacilli</taxon>
        <taxon>Lactobacillales</taxon>
        <taxon>Lactobacillaceae</taxon>
        <taxon>Fructilactobacillus</taxon>
    </lineage>
</organism>
<dbReference type="PATRIC" id="fig|1614.7.peg.616"/>
<dbReference type="GeneID" id="74913317"/>
<dbReference type="GO" id="GO:0016787">
    <property type="term" value="F:hydrolase activity"/>
    <property type="evidence" value="ECO:0007669"/>
    <property type="project" value="UniProtKB-KW"/>
</dbReference>
<dbReference type="EMBL" id="JOJZ01000013">
    <property type="protein sequence ID" value="KID41978.1"/>
    <property type="molecule type" value="Genomic_DNA"/>
</dbReference>
<sequence>MEKATKKNIFLFAIGIIVVVAGFLFIEFGINVDGVKQHDHTPILFVSDLNKTSKAANHLTVTSSREGGEYAMKINVYPDGKIYYHPNENVHAKYPIIKVNFNDNTASTVVQAKWLNEILVHLNRKYRYQQYNALGFGSGSLTVYQNAVSYGQEANHMRLTKFISIGGPFKGIMPKQNIMNHRYPKVSELRDGSKTFPKGVSVLNVYGQLSRANKSDGRVTTSSARELKKLVPGSDYQEIKVSGKSGRHSKLLSNQMASRIIERFLFAE</sequence>
<evidence type="ECO:0000256" key="1">
    <source>
        <dbReference type="SAM" id="Phobius"/>
    </source>
</evidence>
<feature type="transmembrane region" description="Helical" evidence="1">
    <location>
        <begin position="9"/>
        <end position="30"/>
    </location>
</feature>
<keyword evidence="1" id="KW-0812">Transmembrane</keyword>
<proteinExistence type="predicted"/>
<keyword evidence="2" id="KW-0378">Hydrolase</keyword>
<dbReference type="InterPro" id="IPR010315">
    <property type="entry name" value="DUF915_hydro-like"/>
</dbReference>
<reference evidence="2 3" key="1">
    <citation type="submission" date="2014-06" db="EMBL/GenBank/DDBJ databases">
        <title>Functional and comparative genomic analyses of the Drosophila gut microbiota identify candidate symbiosis factors.</title>
        <authorList>
            <person name="Newell P.D."/>
            <person name="Chaston J.M."/>
            <person name="Douglas A.E."/>
        </authorList>
    </citation>
    <scope>NUCLEOTIDE SEQUENCE [LARGE SCALE GENOMIC DNA]</scope>
    <source>
        <strain evidence="2 3">DmCS_002</strain>
    </source>
</reference>
<keyword evidence="1" id="KW-0472">Membrane</keyword>
<accession>A0A0C1Q2D5</accession>
<comment type="caution">
    <text evidence="2">The sequence shown here is derived from an EMBL/GenBank/DDBJ whole genome shotgun (WGS) entry which is preliminary data.</text>
</comment>
<evidence type="ECO:0000313" key="3">
    <source>
        <dbReference type="Proteomes" id="UP000031397"/>
    </source>
</evidence>
<keyword evidence="1" id="KW-1133">Transmembrane helix</keyword>
<dbReference type="Gene3D" id="3.40.50.1820">
    <property type="entry name" value="alpha/beta hydrolase"/>
    <property type="match status" value="1"/>
</dbReference>
<dbReference type="InterPro" id="IPR029058">
    <property type="entry name" value="AB_hydrolase_fold"/>
</dbReference>
<protein>
    <submittedName>
        <fullName evidence="2">Cell surface hydrolase</fullName>
    </submittedName>
</protein>
<name>A0A0C1Q2D5_9LACO</name>
<dbReference type="AlphaFoldDB" id="A0A0C1Q2D5"/>
<dbReference type="Proteomes" id="UP000031397">
    <property type="component" value="Unassembled WGS sequence"/>
</dbReference>
<dbReference type="Pfam" id="PF06028">
    <property type="entry name" value="DUF915"/>
    <property type="match status" value="1"/>
</dbReference>
<dbReference type="RefSeq" id="WP_052236592.1">
    <property type="nucleotide sequence ID" value="NZ_JOJZ01000013.1"/>
</dbReference>
<gene>
    <name evidence="2" type="ORF">LfDm3_0646</name>
</gene>
<dbReference type="OrthoDB" id="503948at2"/>